<dbReference type="AlphaFoldDB" id="A0A9X3B6E0"/>
<sequence length="387" mass="43778">MKRELTSDYEINNYGEFFKAFWNGVNTNYVFWDIETVNWDSMYQIYKPRFDSLDLKPLSDSTQNLCFQYLADMTKELCDGQFYLNIPSGGNFTFDGEYYKDYVVFMPKLFRTLKTHAALPDTLFDHIVQNNYLSGFDYGQYRNINTAEIFQIITGRISKGSKDILYTSMNNFMIKEGYNSTIPSTRPPARPVIKNFYDAIHKEDCDAVIIDIRNNRGGNLEDVDYLVGQFTTKPTLFGYTRYKSGVGRLDYTPFLPMSITPQANAKDFSRPVIILTDIYTSGLGETMVQAFKALPNAKVTLIGEKTFGSAGLISTNATTALGGPFTLGSFAFVRMSSSAITDENRKFNFSGFAPDIEVKYTDAGIATMLKTGVDPQLERAIQFINSK</sequence>
<name>A0A9X3B6E0_9BACT</name>
<proteinExistence type="inferred from homology"/>
<dbReference type="SMART" id="SM00245">
    <property type="entry name" value="TSPc"/>
    <property type="match status" value="1"/>
</dbReference>
<evidence type="ECO:0000256" key="1">
    <source>
        <dbReference type="ARBA" id="ARBA00004496"/>
    </source>
</evidence>
<dbReference type="PANTHER" id="PTHR43253">
    <property type="entry name" value="TRICORN PROTEASE HOMOLOG 2-RELATED"/>
    <property type="match status" value="1"/>
</dbReference>
<organism evidence="8 9">
    <name type="scientific">Paraflavisolibacter caeni</name>
    <dbReference type="NCBI Taxonomy" id="2982496"/>
    <lineage>
        <taxon>Bacteria</taxon>
        <taxon>Pseudomonadati</taxon>
        <taxon>Bacteroidota</taxon>
        <taxon>Chitinophagia</taxon>
        <taxon>Chitinophagales</taxon>
        <taxon>Chitinophagaceae</taxon>
        <taxon>Paraflavisolibacter</taxon>
    </lineage>
</organism>
<reference evidence="8" key="2">
    <citation type="submission" date="2023-04" db="EMBL/GenBank/DDBJ databases">
        <title>Paracnuella aquatica gen. nov., sp. nov., a member of the family Chitinophagaceae isolated from a hot spring.</title>
        <authorList>
            <person name="Wang C."/>
        </authorList>
    </citation>
    <scope>NUCLEOTIDE SEQUENCE</scope>
    <source>
        <strain evidence="8">LB-8</strain>
    </source>
</reference>
<keyword evidence="4" id="KW-0645">Protease</keyword>
<feature type="domain" description="Tail specific protease" evidence="7">
    <location>
        <begin position="145"/>
        <end position="359"/>
    </location>
</feature>
<reference evidence="8" key="1">
    <citation type="submission" date="2022-09" db="EMBL/GenBank/DDBJ databases">
        <authorList>
            <person name="Yuan C."/>
            <person name="Ke Z."/>
        </authorList>
    </citation>
    <scope>NUCLEOTIDE SEQUENCE</scope>
    <source>
        <strain evidence="8">LB-8</strain>
    </source>
</reference>
<keyword evidence="3" id="KW-0963">Cytoplasm</keyword>
<dbReference type="PANTHER" id="PTHR43253:SF1">
    <property type="entry name" value="TRICORN PROTEASE HOMOLOG 2-RELATED"/>
    <property type="match status" value="1"/>
</dbReference>
<accession>A0A9X3B6E0</accession>
<keyword evidence="5" id="KW-0378">Hydrolase</keyword>
<dbReference type="Pfam" id="PF03572">
    <property type="entry name" value="Peptidase_S41"/>
    <property type="match status" value="1"/>
</dbReference>
<dbReference type="GO" id="GO:0008236">
    <property type="term" value="F:serine-type peptidase activity"/>
    <property type="evidence" value="ECO:0007669"/>
    <property type="project" value="UniProtKB-KW"/>
</dbReference>
<evidence type="ECO:0000256" key="6">
    <source>
        <dbReference type="ARBA" id="ARBA00022825"/>
    </source>
</evidence>
<evidence type="ECO:0000313" key="8">
    <source>
        <dbReference type="EMBL" id="MCU7547895.1"/>
    </source>
</evidence>
<dbReference type="InterPro" id="IPR012393">
    <property type="entry name" value="Tricorn_protease"/>
</dbReference>
<dbReference type="InterPro" id="IPR005151">
    <property type="entry name" value="Tail-specific_protease"/>
</dbReference>
<dbReference type="SUPFAM" id="SSF52096">
    <property type="entry name" value="ClpP/crotonase"/>
    <property type="match status" value="1"/>
</dbReference>
<comment type="subcellular location">
    <subcellularLocation>
        <location evidence="1">Cytoplasm</location>
    </subcellularLocation>
</comment>
<dbReference type="EMBL" id="JAOTIF010000001">
    <property type="protein sequence ID" value="MCU7547895.1"/>
    <property type="molecule type" value="Genomic_DNA"/>
</dbReference>
<comment type="caution">
    <text evidence="8">The sequence shown here is derived from an EMBL/GenBank/DDBJ whole genome shotgun (WGS) entry which is preliminary data.</text>
</comment>
<comment type="similarity">
    <text evidence="2">Belongs to the peptidase S41B family.</text>
</comment>
<protein>
    <submittedName>
        <fullName evidence="8">S41 family peptidase</fullName>
    </submittedName>
</protein>
<keyword evidence="9" id="KW-1185">Reference proteome</keyword>
<evidence type="ECO:0000256" key="3">
    <source>
        <dbReference type="ARBA" id="ARBA00022490"/>
    </source>
</evidence>
<dbReference type="RefSeq" id="WP_279295339.1">
    <property type="nucleotide sequence ID" value="NZ_JAOTIF010000001.1"/>
</dbReference>
<dbReference type="Gene3D" id="3.30.750.44">
    <property type="match status" value="1"/>
</dbReference>
<gene>
    <name evidence="8" type="ORF">OCK74_02160</name>
</gene>
<evidence type="ECO:0000259" key="7">
    <source>
        <dbReference type="SMART" id="SM00245"/>
    </source>
</evidence>
<dbReference type="InterPro" id="IPR029045">
    <property type="entry name" value="ClpP/crotonase-like_dom_sf"/>
</dbReference>
<evidence type="ECO:0000256" key="4">
    <source>
        <dbReference type="ARBA" id="ARBA00022670"/>
    </source>
</evidence>
<evidence type="ECO:0000256" key="5">
    <source>
        <dbReference type="ARBA" id="ARBA00022801"/>
    </source>
</evidence>
<dbReference type="GO" id="GO:0005737">
    <property type="term" value="C:cytoplasm"/>
    <property type="evidence" value="ECO:0007669"/>
    <property type="project" value="UniProtKB-SubCell"/>
</dbReference>
<dbReference type="GO" id="GO:0006508">
    <property type="term" value="P:proteolysis"/>
    <property type="evidence" value="ECO:0007669"/>
    <property type="project" value="UniProtKB-KW"/>
</dbReference>
<dbReference type="Proteomes" id="UP001155483">
    <property type="component" value="Unassembled WGS sequence"/>
</dbReference>
<dbReference type="Gene3D" id="3.90.226.10">
    <property type="entry name" value="2-enoyl-CoA Hydratase, Chain A, domain 1"/>
    <property type="match status" value="1"/>
</dbReference>
<evidence type="ECO:0000313" key="9">
    <source>
        <dbReference type="Proteomes" id="UP001155483"/>
    </source>
</evidence>
<evidence type="ECO:0000256" key="2">
    <source>
        <dbReference type="ARBA" id="ARBA00008524"/>
    </source>
</evidence>
<keyword evidence="6" id="KW-0720">Serine protease</keyword>